<proteinExistence type="inferred from homology"/>
<name>A0A088MXS2_9GAMM</name>
<reference evidence="10 11" key="1">
    <citation type="journal article" date="2014" name="MBio">
        <title>Differential genome evolution between companion symbionts in an insect-bacterial symbiosis.</title>
        <authorList>
            <person name="Bennett G.M."/>
            <person name="McCutcheon J.P."/>
            <person name="MacDonald B.R."/>
            <person name="Romanovicz D."/>
            <person name="Moran N.A."/>
        </authorList>
    </citation>
    <scope>NUCLEOTIDE SEQUENCE [LARGE SCALE GENOMIC DNA]</scope>
    <source>
        <strain evidence="10 11">BGSS</strain>
    </source>
</reference>
<dbReference type="AlphaFoldDB" id="A0A088MXS2"/>
<dbReference type="CDD" id="cd01992">
    <property type="entry name" value="TilS_N"/>
    <property type="match status" value="1"/>
</dbReference>
<dbReference type="InterPro" id="IPR012094">
    <property type="entry name" value="tRNA_Ile_lys_synt"/>
</dbReference>
<dbReference type="SUPFAM" id="SSF56037">
    <property type="entry name" value="PheT/TilS domain"/>
    <property type="match status" value="1"/>
</dbReference>
<dbReference type="Pfam" id="PF01171">
    <property type="entry name" value="ATP_bind_3"/>
    <property type="match status" value="1"/>
</dbReference>
<dbReference type="SUPFAM" id="SSF52402">
    <property type="entry name" value="Adenine nucleotide alpha hydrolases-like"/>
    <property type="match status" value="1"/>
</dbReference>
<dbReference type="Gene3D" id="3.40.50.620">
    <property type="entry name" value="HUPs"/>
    <property type="match status" value="1"/>
</dbReference>
<dbReference type="InterPro" id="IPR015262">
    <property type="entry name" value="tRNA_Ile_lys_synt_subst-bd"/>
</dbReference>
<keyword evidence="6 8" id="KW-0067">ATP-binding</keyword>
<comment type="similarity">
    <text evidence="8">Belongs to the tRNA(Ile)-lysidine synthase family.</text>
</comment>
<keyword evidence="5 8" id="KW-0547">Nucleotide-binding</keyword>
<evidence type="ECO:0000256" key="3">
    <source>
        <dbReference type="ARBA" id="ARBA00022598"/>
    </source>
</evidence>
<feature type="binding site" evidence="8">
    <location>
        <begin position="30"/>
        <end position="35"/>
    </location>
    <ligand>
        <name>ATP</name>
        <dbReference type="ChEBI" id="CHEBI:30616"/>
    </ligand>
</feature>
<comment type="catalytic activity">
    <reaction evidence="7 8">
        <text>cytidine(34) in tRNA(Ile2) + L-lysine + ATP = lysidine(34) in tRNA(Ile2) + AMP + diphosphate + H(+)</text>
        <dbReference type="Rhea" id="RHEA:43744"/>
        <dbReference type="Rhea" id="RHEA-COMP:10625"/>
        <dbReference type="Rhea" id="RHEA-COMP:10670"/>
        <dbReference type="ChEBI" id="CHEBI:15378"/>
        <dbReference type="ChEBI" id="CHEBI:30616"/>
        <dbReference type="ChEBI" id="CHEBI:32551"/>
        <dbReference type="ChEBI" id="CHEBI:33019"/>
        <dbReference type="ChEBI" id="CHEBI:82748"/>
        <dbReference type="ChEBI" id="CHEBI:83665"/>
        <dbReference type="ChEBI" id="CHEBI:456215"/>
        <dbReference type="EC" id="6.3.4.19"/>
    </reaction>
</comment>
<dbReference type="NCBIfam" id="TIGR02432">
    <property type="entry name" value="lysidine_TilS_N"/>
    <property type="match status" value="1"/>
</dbReference>
<evidence type="ECO:0000259" key="9">
    <source>
        <dbReference type="SMART" id="SM00977"/>
    </source>
</evidence>
<dbReference type="InterPro" id="IPR014729">
    <property type="entry name" value="Rossmann-like_a/b/a_fold"/>
</dbReference>
<dbReference type="GO" id="GO:0005524">
    <property type="term" value="F:ATP binding"/>
    <property type="evidence" value="ECO:0007669"/>
    <property type="project" value="UniProtKB-UniRule"/>
</dbReference>
<evidence type="ECO:0000256" key="6">
    <source>
        <dbReference type="ARBA" id="ARBA00022840"/>
    </source>
</evidence>
<dbReference type="eggNOG" id="COG0037">
    <property type="taxonomic scope" value="Bacteria"/>
</dbReference>
<dbReference type="InterPro" id="IPR012795">
    <property type="entry name" value="tRNA_Ile_lys_synt_N"/>
</dbReference>
<evidence type="ECO:0000256" key="1">
    <source>
        <dbReference type="ARBA" id="ARBA00004496"/>
    </source>
</evidence>
<keyword evidence="2 8" id="KW-0963">Cytoplasm</keyword>
<gene>
    <name evidence="8" type="primary">tilS</name>
    <name evidence="10" type="ORF">IM45_242</name>
</gene>
<dbReference type="PANTHER" id="PTHR43033">
    <property type="entry name" value="TRNA(ILE)-LYSIDINE SYNTHASE-RELATED"/>
    <property type="match status" value="1"/>
</dbReference>
<feature type="domain" description="Lysidine-tRNA(Ile) synthetase C-terminal" evidence="9">
    <location>
        <begin position="387"/>
        <end position="460"/>
    </location>
</feature>
<sequence>MKPKVDVLHRLQQQVAKSIVGHSRLLLAFSGGLDSTVLLDILKSLRDANNVPQLSLRAIHINHGLSSHADKWVTHCEQQCRERAIPFSFVRVMLETTPDGIEAAARSARYRALHEVLVPGEVLLTAQHQDDQAETLLLALKRGSGPAGLAAMAADSSFGCHRLLRPLLACSRAQLATYAVDIGLNWIEDESNQNDRFDRNFLRLHILIPLQQRWPQFSQAATRSAQLCREQENLLDELLKETLATLVMSDGALQLTPLFPMNHLRRGALLRRWLASQGARMPSRQQLAHIWQEVALSRRGAAPQFVIGDKLLRRFRNRLYLLSAQILAQPKVEVLLWPVSATQLLLPQNIGLLILQLTDSVISVSNNPSVANKSVSIIRAPQPDERVSVRFGKVNGLLRIVGKRHGRTLQKIWQELAVPPWQRGRIPLLFYNQTLITAPGLFITWDGEVQNNCTQWCLHWLSSSYLRNEVNNVEV</sequence>
<dbReference type="Pfam" id="PF11734">
    <property type="entry name" value="TilS_C"/>
    <property type="match status" value="1"/>
</dbReference>
<dbReference type="KEGG" id="bcib:IM45_242"/>
<dbReference type="Pfam" id="PF09179">
    <property type="entry name" value="TilS"/>
    <property type="match status" value="1"/>
</dbReference>
<evidence type="ECO:0000313" key="10">
    <source>
        <dbReference type="EMBL" id="AIN47004.1"/>
    </source>
</evidence>
<dbReference type="InterPro" id="IPR011063">
    <property type="entry name" value="TilS/TtcA_N"/>
</dbReference>
<dbReference type="NCBIfam" id="TIGR02433">
    <property type="entry name" value="lysidine_TilS_C"/>
    <property type="match status" value="1"/>
</dbReference>
<evidence type="ECO:0000313" key="11">
    <source>
        <dbReference type="Proteomes" id="UP000067325"/>
    </source>
</evidence>
<dbReference type="EMBL" id="CP008985">
    <property type="protein sequence ID" value="AIN47004.1"/>
    <property type="molecule type" value="Genomic_DNA"/>
</dbReference>
<evidence type="ECO:0000256" key="7">
    <source>
        <dbReference type="ARBA" id="ARBA00048539"/>
    </source>
</evidence>
<dbReference type="SMART" id="SM00977">
    <property type="entry name" value="TilS_C"/>
    <property type="match status" value="1"/>
</dbReference>
<dbReference type="Gene3D" id="1.20.59.20">
    <property type="match status" value="1"/>
</dbReference>
<dbReference type="Proteomes" id="UP000067325">
    <property type="component" value="Chromosome"/>
</dbReference>
<evidence type="ECO:0000256" key="8">
    <source>
        <dbReference type="HAMAP-Rule" id="MF_01161"/>
    </source>
</evidence>
<dbReference type="GO" id="GO:0005737">
    <property type="term" value="C:cytoplasm"/>
    <property type="evidence" value="ECO:0007669"/>
    <property type="project" value="UniProtKB-SubCell"/>
</dbReference>
<protein>
    <recommendedName>
        <fullName evidence="8">tRNA(Ile)-lysidine synthase</fullName>
        <ecNumber evidence="8">6.3.4.19</ecNumber>
    </recommendedName>
    <alternativeName>
        <fullName evidence="8">tRNA(Ile)-2-lysyl-cytidine synthase</fullName>
    </alternativeName>
    <alternativeName>
        <fullName evidence="8">tRNA(Ile)-lysidine synthetase</fullName>
    </alternativeName>
</protein>
<comment type="domain">
    <text evidence="8">The N-terminal region contains the highly conserved SGGXDS motif, predicted to be a P-loop motif involved in ATP binding.</text>
</comment>
<dbReference type="InterPro" id="IPR012796">
    <property type="entry name" value="Lysidine-tRNA-synth_C"/>
</dbReference>
<dbReference type="GO" id="GO:0006400">
    <property type="term" value="P:tRNA modification"/>
    <property type="evidence" value="ECO:0007669"/>
    <property type="project" value="UniProtKB-UniRule"/>
</dbReference>
<dbReference type="SUPFAM" id="SSF82829">
    <property type="entry name" value="MesJ substrate recognition domain-like"/>
    <property type="match status" value="1"/>
</dbReference>
<accession>A0A088MXS2</accession>
<comment type="function">
    <text evidence="8">Ligates lysine onto the cytidine present at position 34 of the AUA codon-specific tRNA(Ile) that contains the anticodon CAU, in an ATP-dependent manner. Cytidine is converted to lysidine, thus changing the amino acid specificity of the tRNA from methionine to isoleucine.</text>
</comment>
<dbReference type="PANTHER" id="PTHR43033:SF1">
    <property type="entry name" value="TRNA(ILE)-LYSIDINE SYNTHASE-RELATED"/>
    <property type="match status" value="1"/>
</dbReference>
<dbReference type="OrthoDB" id="9807403at2"/>
<evidence type="ECO:0000256" key="2">
    <source>
        <dbReference type="ARBA" id="ARBA00022490"/>
    </source>
</evidence>
<dbReference type="EC" id="6.3.4.19" evidence="8"/>
<organism evidence="10 11">
    <name type="scientific">Candidatus Palibaumannia cicadellinicola</name>
    <dbReference type="NCBI Taxonomy" id="186490"/>
    <lineage>
        <taxon>Bacteria</taxon>
        <taxon>Pseudomonadati</taxon>
        <taxon>Pseudomonadota</taxon>
        <taxon>Gammaproteobacteria</taxon>
        <taxon>Candidatus Palibaumannia</taxon>
    </lineage>
</organism>
<evidence type="ECO:0000256" key="5">
    <source>
        <dbReference type="ARBA" id="ARBA00022741"/>
    </source>
</evidence>
<keyword evidence="4 8" id="KW-0819">tRNA processing</keyword>
<comment type="subcellular location">
    <subcellularLocation>
        <location evidence="1 8">Cytoplasm</location>
    </subcellularLocation>
</comment>
<keyword evidence="3 8" id="KW-0436">Ligase</keyword>
<dbReference type="RefSeq" id="WP_038497935.1">
    <property type="nucleotide sequence ID" value="NZ_CP008985.1"/>
</dbReference>
<dbReference type="HAMAP" id="MF_01161">
    <property type="entry name" value="tRNA_Ile_lys_synt"/>
    <property type="match status" value="1"/>
</dbReference>
<dbReference type="GO" id="GO:0032267">
    <property type="term" value="F:tRNA(Ile)-lysidine synthase activity"/>
    <property type="evidence" value="ECO:0007669"/>
    <property type="project" value="UniProtKB-EC"/>
</dbReference>
<evidence type="ECO:0000256" key="4">
    <source>
        <dbReference type="ARBA" id="ARBA00022694"/>
    </source>
</evidence>